<evidence type="ECO:0000313" key="4">
    <source>
        <dbReference type="EMBL" id="COV85189.1"/>
    </source>
</evidence>
<organism evidence="4 5">
    <name type="scientific">Mycobacterium tuberculosis</name>
    <dbReference type="NCBI Taxonomy" id="1773"/>
    <lineage>
        <taxon>Bacteria</taxon>
        <taxon>Bacillati</taxon>
        <taxon>Actinomycetota</taxon>
        <taxon>Actinomycetes</taxon>
        <taxon>Mycobacteriales</taxon>
        <taxon>Mycobacteriaceae</taxon>
        <taxon>Mycobacterium</taxon>
        <taxon>Mycobacterium tuberculosis complex</taxon>
    </lineage>
</organism>
<dbReference type="Proteomes" id="UP000044938">
    <property type="component" value="Unassembled WGS sequence"/>
</dbReference>
<sequence>MTVAVMPLVAENTIGAESADHGTHPARSAHPFHTSTTGCPSRYTASAPPPNRRPGNMLAKARTTHAKRGSAAPNTRRPASGPSWDETAR</sequence>
<dbReference type="EMBL" id="CSAE01000221">
    <property type="protein sequence ID" value="COV85189.1"/>
    <property type="molecule type" value="Genomic_DNA"/>
</dbReference>
<evidence type="ECO:0000313" key="5">
    <source>
        <dbReference type="Proteomes" id="UP000038802"/>
    </source>
</evidence>
<feature type="region of interest" description="Disordered" evidence="1">
    <location>
        <begin position="16"/>
        <end position="89"/>
    </location>
</feature>
<proteinExistence type="predicted"/>
<gene>
    <name evidence="2" type="ORF">ERS007681_04578</name>
    <name evidence="4" type="ORF">ERS007703_02170</name>
    <name evidence="3" type="ORF">ERS007720_00286</name>
</gene>
<protein>
    <submittedName>
        <fullName evidence="4">Uncharacterized protein</fullName>
    </submittedName>
</protein>
<evidence type="ECO:0000256" key="1">
    <source>
        <dbReference type="SAM" id="MobiDB-lite"/>
    </source>
</evidence>
<accession>A0A0T9FWN5</accession>
<evidence type="ECO:0000313" key="6">
    <source>
        <dbReference type="Proteomes" id="UP000044938"/>
    </source>
</evidence>
<dbReference type="AlphaFoldDB" id="A0A0T9FWN5"/>
<reference evidence="5 6" key="2">
    <citation type="submission" date="2015-03" db="EMBL/GenBank/DDBJ databases">
        <authorList>
            <consortium name="Pathogen Informatics"/>
        </authorList>
    </citation>
    <scope>NUCLEOTIDE SEQUENCE [LARGE SCALE GENOMIC DNA]</scope>
    <source>
        <strain evidence="2 7">G09901357</strain>
        <strain evidence="5">K00500041</strain>
        <strain evidence="3 6">M09401471</strain>
    </source>
</reference>
<dbReference type="EMBL" id="CFOE01001193">
    <property type="protein sequence ID" value="CFE48848.1"/>
    <property type="molecule type" value="Genomic_DNA"/>
</dbReference>
<evidence type="ECO:0000313" key="7">
    <source>
        <dbReference type="Proteomes" id="UP000048289"/>
    </source>
</evidence>
<evidence type="ECO:0000313" key="2">
    <source>
        <dbReference type="EMBL" id="CFE48848.1"/>
    </source>
</evidence>
<name>A0A0T9FWN5_MYCTX</name>
<reference evidence="4" key="1">
    <citation type="submission" date="2015-03" db="EMBL/GenBank/DDBJ databases">
        <authorList>
            <person name="Murphy D."/>
        </authorList>
    </citation>
    <scope>NUCLEOTIDE SEQUENCE [LARGE SCALE GENOMIC DNA]</scope>
    <source>
        <strain evidence="4">K00500041</strain>
    </source>
</reference>
<evidence type="ECO:0000313" key="3">
    <source>
        <dbReference type="EMBL" id="COV46707.1"/>
    </source>
</evidence>
<dbReference type="Proteomes" id="UP000048289">
    <property type="component" value="Unassembled WGS sequence"/>
</dbReference>
<dbReference type="EMBL" id="CSAJ01000018">
    <property type="protein sequence ID" value="COV46707.1"/>
    <property type="molecule type" value="Genomic_DNA"/>
</dbReference>
<dbReference type="Proteomes" id="UP000038802">
    <property type="component" value="Unassembled WGS sequence"/>
</dbReference>